<name>A0ABQ0K2J2_9BACT</name>
<evidence type="ECO:0000256" key="5">
    <source>
        <dbReference type="ARBA" id="ARBA00022692"/>
    </source>
</evidence>
<feature type="transmembrane region" description="Helical" evidence="8">
    <location>
        <begin position="496"/>
        <end position="518"/>
    </location>
</feature>
<evidence type="ECO:0000256" key="6">
    <source>
        <dbReference type="ARBA" id="ARBA00022989"/>
    </source>
</evidence>
<keyword evidence="4" id="KW-0808">Transferase</keyword>
<dbReference type="InterPro" id="IPR038731">
    <property type="entry name" value="RgtA/B/C-like"/>
</dbReference>
<comment type="subcellular location">
    <subcellularLocation>
        <location evidence="1">Cell membrane</location>
        <topology evidence="1">Multi-pass membrane protein</topology>
    </subcellularLocation>
</comment>
<accession>A0ABQ0K2J2</accession>
<dbReference type="PROSITE" id="PS51820">
    <property type="entry name" value="PA14"/>
    <property type="match status" value="2"/>
</dbReference>
<feature type="transmembrane region" description="Helical" evidence="8">
    <location>
        <begin position="769"/>
        <end position="789"/>
    </location>
</feature>
<keyword evidence="6 8" id="KW-1133">Transmembrane helix</keyword>
<dbReference type="SUPFAM" id="SSF56988">
    <property type="entry name" value="Anthrax protective antigen"/>
    <property type="match status" value="2"/>
</dbReference>
<feature type="transmembrane region" description="Helical" evidence="8">
    <location>
        <begin position="573"/>
        <end position="601"/>
    </location>
</feature>
<feature type="transmembrane region" description="Helical" evidence="8">
    <location>
        <begin position="549"/>
        <end position="567"/>
    </location>
</feature>
<keyword evidence="5 8" id="KW-0812">Transmembrane</keyword>
<dbReference type="InterPro" id="IPR037524">
    <property type="entry name" value="PA14/GLEYA"/>
</dbReference>
<evidence type="ECO:0000313" key="11">
    <source>
        <dbReference type="Proteomes" id="UP000032309"/>
    </source>
</evidence>
<keyword evidence="2" id="KW-1003">Cell membrane</keyword>
<dbReference type="PANTHER" id="PTHR33908">
    <property type="entry name" value="MANNOSYLTRANSFERASE YKCB-RELATED"/>
    <property type="match status" value="1"/>
</dbReference>
<dbReference type="Pfam" id="PF07691">
    <property type="entry name" value="PA14"/>
    <property type="match status" value="2"/>
</dbReference>
<feature type="domain" description="PA14" evidence="9">
    <location>
        <begin position="32"/>
        <end position="167"/>
    </location>
</feature>
<protein>
    <submittedName>
        <fullName evidence="10">Glycosyltransferase family 39</fullName>
    </submittedName>
</protein>
<evidence type="ECO:0000313" key="10">
    <source>
        <dbReference type="EMBL" id="GAN34977.1"/>
    </source>
</evidence>
<dbReference type="Proteomes" id="UP000032309">
    <property type="component" value="Unassembled WGS sequence"/>
</dbReference>
<evidence type="ECO:0000256" key="1">
    <source>
        <dbReference type="ARBA" id="ARBA00004651"/>
    </source>
</evidence>
<keyword evidence="3" id="KW-0328">Glycosyltransferase</keyword>
<evidence type="ECO:0000256" key="7">
    <source>
        <dbReference type="ARBA" id="ARBA00023136"/>
    </source>
</evidence>
<evidence type="ECO:0000256" key="2">
    <source>
        <dbReference type="ARBA" id="ARBA00022475"/>
    </source>
</evidence>
<dbReference type="SMART" id="SM00758">
    <property type="entry name" value="PA14"/>
    <property type="match status" value="2"/>
</dbReference>
<feature type="transmembrane region" description="Helical" evidence="8">
    <location>
        <begin position="693"/>
        <end position="710"/>
    </location>
</feature>
<feature type="transmembrane region" description="Helical" evidence="8">
    <location>
        <begin position="801"/>
        <end position="819"/>
    </location>
</feature>
<dbReference type="InterPro" id="IPR050297">
    <property type="entry name" value="LipidA_mod_glycosyltrf_83"/>
</dbReference>
<sequence length="829" mass="94440">MLLPQHGLTGNYLYPSEGENAVLHPINVSPPEIRSGLNKKVYKGNPKAQLIEEITEDKPIYFEWHSDAKKSYKSPFTIEWNGLLKIEDRCDYTFLLGSDDGSELFLNGKCIINNGGVHGLVEKRQTVCLEPGFYRIHLKYFDQGGKSILHLKWKFSNGEETVIPPSQFYQETNIRDLHAVDTTIPYILEIEPNSIIKETNVVFKKNNPTLVFKNHGILRTYYVNYWDNHRFDPPTEVPAYNILWRGSIWIPKDGTYTFKFNTNGDAFLFIDSKPIIKYRTGSDSTAQVSLERGWKSIQINYFNPKKYATLHLLWQRPDNSKLTSISSRYLKPSEDTGFLRGARLRCAAGFIITSVSIILSFFLVLRDTIANRIQGYLAYIKQNWSIVALIVIVILGAILRLNNYSVVPPHGDTMDPYSEAWNGYHILHGDGPKSWEPPYFLSAYKAEDVKFIRWFGDSFRIVKGYIDHPPLFSIFAGIPPTICGAKDYLDCRFTTINLAPIFFSTLTIVLVFLVSYNIYHSNTLAIIASLLYATVPLFVAAGRIAKGDGLLALVFISGVFCVLKYIESQKKRYMIFAGLLAGLSFWCKETGICAIVIFPILLGRKGFIKEAGIIAGIGFPVAIGYFLYNYLINPEAFFKMLALRNEQHVTVFNIVLKYLKEPRLAQVTANFGMGYFLWFWYAIVYSMGKKDQVVPITTFIFLMCLCAVSSDIYSYGWYLFPMYPFMAIAGGLFMRDFISKPNTAKALLILLLLMAVPLKEILPGDLSKAPWLFRCYLAIGILPFLAVDFLRNRISATIAKATCYTYISLFIMMNVYIVYHLQDVYDPLK</sequence>
<evidence type="ECO:0000256" key="4">
    <source>
        <dbReference type="ARBA" id="ARBA00022679"/>
    </source>
</evidence>
<proteinExistence type="predicted"/>
<feature type="transmembrane region" description="Helical" evidence="8">
    <location>
        <begin position="384"/>
        <end position="401"/>
    </location>
</feature>
<dbReference type="Pfam" id="PF13231">
    <property type="entry name" value="PMT_2"/>
    <property type="match status" value="1"/>
</dbReference>
<reference evidence="11" key="1">
    <citation type="journal article" date="2015" name="Genome Announc.">
        <title>Draft Genome Sequence of an Anaerobic Ammonium-Oxidizing Bacterium, "Candidatus Brocadia sinica".</title>
        <authorList>
            <person name="Oshiki M."/>
            <person name="Shinyako-Hata K."/>
            <person name="Satoh H."/>
            <person name="Okabe S."/>
        </authorList>
    </citation>
    <scope>NUCLEOTIDE SEQUENCE [LARGE SCALE GENOMIC DNA]</scope>
    <source>
        <strain evidence="11">JPN1</strain>
    </source>
</reference>
<dbReference type="PANTHER" id="PTHR33908:SF11">
    <property type="entry name" value="MEMBRANE PROTEIN"/>
    <property type="match status" value="1"/>
</dbReference>
<feature type="transmembrane region" description="Helical" evidence="8">
    <location>
        <begin position="613"/>
        <end position="631"/>
    </location>
</feature>
<dbReference type="EMBL" id="BAFN01000001">
    <property type="protein sequence ID" value="GAN34977.1"/>
    <property type="molecule type" value="Genomic_DNA"/>
</dbReference>
<feature type="transmembrane region" description="Helical" evidence="8">
    <location>
        <begin position="346"/>
        <end position="364"/>
    </location>
</feature>
<dbReference type="Gene3D" id="3.90.182.10">
    <property type="entry name" value="Toxin - Anthrax Protective Antigen,domain 1"/>
    <property type="match status" value="2"/>
</dbReference>
<comment type="caution">
    <text evidence="10">The sequence shown here is derived from an EMBL/GenBank/DDBJ whole genome shotgun (WGS) entry which is preliminary data.</text>
</comment>
<dbReference type="InterPro" id="IPR011658">
    <property type="entry name" value="PA14_dom"/>
</dbReference>
<keyword evidence="7 8" id="KW-0472">Membrane</keyword>
<feature type="transmembrane region" description="Helical" evidence="8">
    <location>
        <begin position="524"/>
        <end position="542"/>
    </location>
</feature>
<evidence type="ECO:0000256" key="8">
    <source>
        <dbReference type="SAM" id="Phobius"/>
    </source>
</evidence>
<organism evidence="10 11">
    <name type="scientific">Candidatus Brocadia sinica JPN1</name>
    <dbReference type="NCBI Taxonomy" id="1197129"/>
    <lineage>
        <taxon>Bacteria</taxon>
        <taxon>Pseudomonadati</taxon>
        <taxon>Planctomycetota</taxon>
        <taxon>Candidatus Brocadiia</taxon>
        <taxon>Candidatus Brocadiales</taxon>
        <taxon>Candidatus Brocadiaceae</taxon>
        <taxon>Candidatus Brocadia</taxon>
    </lineage>
</organism>
<evidence type="ECO:0000256" key="3">
    <source>
        <dbReference type="ARBA" id="ARBA00022676"/>
    </source>
</evidence>
<feature type="transmembrane region" description="Helical" evidence="8">
    <location>
        <begin position="664"/>
        <end position="681"/>
    </location>
</feature>
<keyword evidence="11" id="KW-1185">Reference proteome</keyword>
<gene>
    <name evidence="10" type="ORF">BROSI_A3522</name>
</gene>
<evidence type="ECO:0000259" key="9">
    <source>
        <dbReference type="PROSITE" id="PS51820"/>
    </source>
</evidence>
<feature type="domain" description="PA14" evidence="9">
    <location>
        <begin position="194"/>
        <end position="329"/>
    </location>
</feature>